<keyword evidence="2" id="KW-0472">Membrane</keyword>
<protein>
    <submittedName>
        <fullName evidence="5">Oxidoreductase molybdopterin binding protein</fullName>
    </submittedName>
</protein>
<dbReference type="RefSeq" id="WP_013457221.1">
    <property type="nucleotide sequence ID" value="NC_014761.1"/>
</dbReference>
<organism evidence="5 6">
    <name type="scientific">Oceanithermus profundus (strain DSM 14977 / NBRC 100410 / VKM B-2274 / 506)</name>
    <dbReference type="NCBI Taxonomy" id="670487"/>
    <lineage>
        <taxon>Bacteria</taxon>
        <taxon>Thermotogati</taxon>
        <taxon>Deinococcota</taxon>
        <taxon>Deinococci</taxon>
        <taxon>Thermales</taxon>
        <taxon>Thermaceae</taxon>
        <taxon>Oceanithermus</taxon>
    </lineage>
</organism>
<dbReference type="GO" id="GO:0006790">
    <property type="term" value="P:sulfur compound metabolic process"/>
    <property type="evidence" value="ECO:0007669"/>
    <property type="project" value="TreeGrafter"/>
</dbReference>
<dbReference type="InterPro" id="IPR036374">
    <property type="entry name" value="OxRdtase_Mopterin-bd_sf"/>
</dbReference>
<reference evidence="6" key="1">
    <citation type="submission" date="2010-11" db="EMBL/GenBank/DDBJ databases">
        <title>The complete sequence of chromosome of Oceanithermus profundus DSM 14977.</title>
        <authorList>
            <consortium name="US DOE Joint Genome Institute (JGI-PGF)"/>
            <person name="Lucas S."/>
            <person name="Copeland A."/>
            <person name="Lapidus A."/>
            <person name="Bruce D."/>
            <person name="Goodwin L."/>
            <person name="Pitluck S."/>
            <person name="Kyrpides N."/>
            <person name="Mavromatis K."/>
            <person name="Pagani I."/>
            <person name="Ivanova N."/>
            <person name="Zhang X."/>
            <person name="Brettin T."/>
            <person name="Detter J.C."/>
            <person name="Tapia R."/>
            <person name="Han C."/>
            <person name="Land M."/>
            <person name="Hauser L."/>
            <person name="Markowitz V."/>
            <person name="Cheng J.-F."/>
            <person name="Hugenholtz P."/>
            <person name="Woyke T."/>
            <person name="Wu D."/>
            <person name="Tindall B."/>
            <person name="Faehnrich R."/>
            <person name="Brambilla E."/>
            <person name="Klenk H.-P."/>
            <person name="Eisen J.A."/>
        </authorList>
    </citation>
    <scope>NUCLEOTIDE SEQUENCE [LARGE SCALE GENOMIC DNA]</scope>
    <source>
        <strain evidence="6">DSM 14977 / NBRC 100410 / VKM B-2274 / 506</strain>
    </source>
</reference>
<gene>
    <name evidence="5" type="ordered locus">Ocepr_0593</name>
</gene>
<feature type="domain" description="Moybdenum cofactor oxidoreductase dimerisation" evidence="4">
    <location>
        <begin position="392"/>
        <end position="465"/>
    </location>
</feature>
<proteinExistence type="predicted"/>
<dbReference type="SUPFAM" id="SSF81296">
    <property type="entry name" value="E set domains"/>
    <property type="match status" value="1"/>
</dbReference>
<evidence type="ECO:0000259" key="3">
    <source>
        <dbReference type="Pfam" id="PF00174"/>
    </source>
</evidence>
<evidence type="ECO:0000256" key="2">
    <source>
        <dbReference type="SAM" id="Phobius"/>
    </source>
</evidence>
<evidence type="ECO:0000256" key="1">
    <source>
        <dbReference type="SAM" id="MobiDB-lite"/>
    </source>
</evidence>
<evidence type="ECO:0000313" key="6">
    <source>
        <dbReference type="Proteomes" id="UP000008722"/>
    </source>
</evidence>
<dbReference type="Pfam" id="PF00174">
    <property type="entry name" value="Oxidored_molyb"/>
    <property type="match status" value="1"/>
</dbReference>
<keyword evidence="2" id="KW-0812">Transmembrane</keyword>
<dbReference type="GO" id="GO:0043546">
    <property type="term" value="F:molybdopterin cofactor binding"/>
    <property type="evidence" value="ECO:0007669"/>
    <property type="project" value="TreeGrafter"/>
</dbReference>
<dbReference type="Gene3D" id="3.90.420.10">
    <property type="entry name" value="Oxidoreductase, molybdopterin-binding domain"/>
    <property type="match status" value="1"/>
</dbReference>
<sequence length="488" mass="52482" precursor="true">MKATPNPLRMPRFYLALAAATLAAGILQFRLGLAAPPELLFAWLGHLLGVPWIFNLVHALPWGLDAYAKYALLAASYLIVAGVGALFALWAAQRPWPLRLAAALGLALAGTGGVLLPLAGAGFFGLAPDNYAYPPGPALLAAAGLAALFALLLGGAAPRPATDAGRRRSLKGLALLAAAAAGPLRLARAAGDLWGRIRGLSPEITPTEDHYQVSKNVVNPRLRADRWRFEIGGLVETPLTLTLEDLKALPAVERPSTLICISNPVGGRLVGNSVWTGVRLRDLLERAGVRPEATELVLRAADNYSDSFPLDAALYEETILAYLQNGEPLTPDHGFPARLLVPGIYGMKNVKWLTRIELAGEDYRGYWQKRGWSDRAVVRTMSRIDTGVATPTGDGRVAIGGVAFAGRRGVRAVEVSFDDGRSWQAAELKPGSSRITWTLWRYLWKAEPGTYAVTVRAVDGEGRTQDPTPRPPLPDGATGYHRRKVRVV</sequence>
<dbReference type="CDD" id="cd02110">
    <property type="entry name" value="SO_family_Moco_dimer"/>
    <property type="match status" value="1"/>
</dbReference>
<reference evidence="5 6" key="2">
    <citation type="journal article" date="2011" name="Stand. Genomic Sci.">
        <title>Complete genome sequence of Oceanithermus profundus type strain (506).</title>
        <authorList>
            <person name="Pati A."/>
            <person name="Zhang X."/>
            <person name="Lapidus A."/>
            <person name="Nolan M."/>
            <person name="Lucas S."/>
            <person name="Del Rio T.G."/>
            <person name="Tice H."/>
            <person name="Cheng J.F."/>
            <person name="Tapia R."/>
            <person name="Han C."/>
            <person name="Goodwin L."/>
            <person name="Pitluck S."/>
            <person name="Liolios K."/>
            <person name="Pagani I."/>
            <person name="Ivanova N."/>
            <person name="Mavromatis K."/>
            <person name="Chen A."/>
            <person name="Palaniappan K."/>
            <person name="Hauser L."/>
            <person name="Jeffries C.D."/>
            <person name="Brambilla E.M."/>
            <person name="Rohl A."/>
            <person name="Mwirichia R."/>
            <person name="Rohde M."/>
            <person name="Tindall B.J."/>
            <person name="Sikorski J."/>
            <person name="Wirth R."/>
            <person name="Goker M."/>
            <person name="Woyke T."/>
            <person name="Detter J.C."/>
            <person name="Bristow J."/>
            <person name="Eisen J.A."/>
            <person name="Markowitz V."/>
            <person name="Hugenholtz P."/>
            <person name="Kyrpides N.C."/>
            <person name="Klenk H.P."/>
            <person name="Land M."/>
        </authorList>
    </citation>
    <scope>NUCLEOTIDE SEQUENCE [LARGE SCALE GENOMIC DNA]</scope>
    <source>
        <strain evidence="6">DSM 14977 / NBRC 100410 / VKM B-2274 / 506</strain>
    </source>
</reference>
<dbReference type="GO" id="GO:0008482">
    <property type="term" value="F:sulfite oxidase activity"/>
    <property type="evidence" value="ECO:0007669"/>
    <property type="project" value="TreeGrafter"/>
</dbReference>
<feature type="domain" description="Oxidoreductase molybdopterin-binding" evidence="3">
    <location>
        <begin position="220"/>
        <end position="367"/>
    </location>
</feature>
<dbReference type="eggNOG" id="COG2041">
    <property type="taxonomic scope" value="Bacteria"/>
</dbReference>
<dbReference type="InterPro" id="IPR005066">
    <property type="entry name" value="MoCF_OxRdtse_dimer"/>
</dbReference>
<dbReference type="PANTHER" id="PTHR19372:SF7">
    <property type="entry name" value="SULFITE OXIDASE, MITOCHONDRIAL"/>
    <property type="match status" value="1"/>
</dbReference>
<feature type="transmembrane region" description="Helical" evidence="2">
    <location>
        <begin position="70"/>
        <end position="92"/>
    </location>
</feature>
<dbReference type="KEGG" id="opr:Ocepr_0593"/>
<feature type="transmembrane region" description="Helical" evidence="2">
    <location>
        <begin position="138"/>
        <end position="158"/>
    </location>
</feature>
<evidence type="ECO:0000259" key="4">
    <source>
        <dbReference type="Pfam" id="PF03404"/>
    </source>
</evidence>
<dbReference type="GO" id="GO:0020037">
    <property type="term" value="F:heme binding"/>
    <property type="evidence" value="ECO:0007669"/>
    <property type="project" value="TreeGrafter"/>
</dbReference>
<dbReference type="HOGENOM" id="CLU_003827_2_1_0"/>
<evidence type="ECO:0000313" key="5">
    <source>
        <dbReference type="EMBL" id="ADR36051.1"/>
    </source>
</evidence>
<dbReference type="Pfam" id="PF03404">
    <property type="entry name" value="Mo-co_dimer"/>
    <property type="match status" value="1"/>
</dbReference>
<dbReference type="PANTHER" id="PTHR19372">
    <property type="entry name" value="SULFITE REDUCTASE"/>
    <property type="match status" value="1"/>
</dbReference>
<dbReference type="AlphaFoldDB" id="E4U748"/>
<keyword evidence="2" id="KW-1133">Transmembrane helix</keyword>
<name>E4U748_OCEP5</name>
<dbReference type="EMBL" id="CP002361">
    <property type="protein sequence ID" value="ADR36051.1"/>
    <property type="molecule type" value="Genomic_DNA"/>
</dbReference>
<dbReference type="STRING" id="670487.Ocepr_0593"/>
<dbReference type="InterPro" id="IPR000572">
    <property type="entry name" value="OxRdtase_Mopterin-bd_dom"/>
</dbReference>
<feature type="transmembrane region" description="Helical" evidence="2">
    <location>
        <begin position="104"/>
        <end position="126"/>
    </location>
</feature>
<keyword evidence="6" id="KW-1185">Reference proteome</keyword>
<dbReference type="Proteomes" id="UP000008722">
    <property type="component" value="Chromosome"/>
</dbReference>
<dbReference type="SUPFAM" id="SSF56524">
    <property type="entry name" value="Oxidoreductase molybdopterin-binding domain"/>
    <property type="match status" value="1"/>
</dbReference>
<feature type="region of interest" description="Disordered" evidence="1">
    <location>
        <begin position="459"/>
        <end position="479"/>
    </location>
</feature>
<dbReference type="Gene3D" id="2.60.40.650">
    <property type="match status" value="1"/>
</dbReference>
<dbReference type="GO" id="GO:0030151">
    <property type="term" value="F:molybdenum ion binding"/>
    <property type="evidence" value="ECO:0007669"/>
    <property type="project" value="InterPro"/>
</dbReference>
<dbReference type="InterPro" id="IPR014756">
    <property type="entry name" value="Ig_E-set"/>
</dbReference>
<accession>E4U748</accession>
<dbReference type="OrthoDB" id="9778777at2"/>